<gene>
    <name evidence="5" type="ORF">FDP25_14060</name>
</gene>
<dbReference type="GO" id="GO:0046872">
    <property type="term" value="F:metal ion binding"/>
    <property type="evidence" value="ECO:0007669"/>
    <property type="project" value="UniProtKB-KW"/>
</dbReference>
<dbReference type="Gene3D" id="3.20.20.70">
    <property type="entry name" value="Aldolase class I"/>
    <property type="match status" value="1"/>
</dbReference>
<dbReference type="PANTHER" id="PTHR37418">
    <property type="entry name" value="3-KETO-5-AMINOHEXANOATE CLEAVAGE ENZYME-RELATED"/>
    <property type="match status" value="1"/>
</dbReference>
<dbReference type="EMBL" id="SZWE01000002">
    <property type="protein sequence ID" value="MRU16563.1"/>
    <property type="molecule type" value="Genomic_DNA"/>
</dbReference>
<dbReference type="PANTHER" id="PTHR37418:SF2">
    <property type="entry name" value="3-KETO-5-AMINOHEXANOATE CLEAVAGE ENZYME"/>
    <property type="match status" value="1"/>
</dbReference>
<dbReference type="InterPro" id="IPR008567">
    <property type="entry name" value="BKACE"/>
</dbReference>
<dbReference type="RefSeq" id="WP_343032076.1">
    <property type="nucleotide sequence ID" value="NZ_SZWE01000002.1"/>
</dbReference>
<evidence type="ECO:0000313" key="6">
    <source>
        <dbReference type="Proteomes" id="UP000564704"/>
    </source>
</evidence>
<keyword evidence="6" id="KW-1185">Reference proteome</keyword>
<evidence type="ECO:0000256" key="4">
    <source>
        <dbReference type="ARBA" id="ARBA00022833"/>
    </source>
</evidence>
<name>A0A844D3X8_9RHOB</name>
<keyword evidence="2" id="KW-0808">Transferase</keyword>
<proteinExistence type="predicted"/>
<dbReference type="Pfam" id="PF05853">
    <property type="entry name" value="BKACE"/>
    <property type="match status" value="1"/>
</dbReference>
<evidence type="ECO:0000256" key="1">
    <source>
        <dbReference type="ARBA" id="ARBA00001947"/>
    </source>
</evidence>
<organism evidence="5 6">
    <name type="scientific">Roseovarius bejariae</name>
    <dbReference type="NCBI Taxonomy" id="2576383"/>
    <lineage>
        <taxon>Bacteria</taxon>
        <taxon>Pseudomonadati</taxon>
        <taxon>Pseudomonadota</taxon>
        <taxon>Alphaproteobacteria</taxon>
        <taxon>Rhodobacterales</taxon>
        <taxon>Roseobacteraceae</taxon>
        <taxon>Roseovarius</taxon>
    </lineage>
</organism>
<keyword evidence="3" id="KW-0479">Metal-binding</keyword>
<reference evidence="5 6" key="1">
    <citation type="submission" date="2019-05" db="EMBL/GenBank/DDBJ databases">
        <title>Roseovarius bejariae sp. nov., a moderately halophylic bacterium isolated from a saline soil in Rambla Salada (Murcia).</title>
        <authorList>
            <person name="Castro D.J."/>
            <person name="Gomez-Altuve A."/>
            <person name="Reina J.C."/>
            <person name="Rodriguez M."/>
            <person name="Sampedro I."/>
            <person name="Llamas I."/>
            <person name="Martinez-Checa F."/>
        </authorList>
    </citation>
    <scope>NUCLEOTIDE SEQUENCE [LARGE SCALE GENOMIC DNA]</scope>
    <source>
        <strain evidence="5 6">A21</strain>
    </source>
</reference>
<dbReference type="GO" id="GO:0043720">
    <property type="term" value="F:3-keto-5-aminohexanoate cleavage activity"/>
    <property type="evidence" value="ECO:0007669"/>
    <property type="project" value="InterPro"/>
</dbReference>
<keyword evidence="4" id="KW-0862">Zinc</keyword>
<sequence length="255" mass="27640">MTGLPYLMVAPNGARRTKADHPALPMTLPEIVETAKACSVAGADGLHLHLRDSEGCHLLDSGAYREALCELNTVVPEMALQITTEAAGRYAAPHQRAVALEAGAGLVSIALREMVQDTEDSVVMGFYQECHARGVAVQHILYDAADFDLLARLLPDELLRSPGLQMIFVLGRYSKDQDSNPDDLLPFLMRMDNMGLMPDWAVCAFGQGETACLCEANRRGGKLRVGFENSLWNADGSLARDNAERVAQVRAACAL</sequence>
<dbReference type="InterPro" id="IPR013785">
    <property type="entry name" value="Aldolase_TIM"/>
</dbReference>
<dbReference type="AlphaFoldDB" id="A0A844D3X8"/>
<accession>A0A844D3X8</accession>
<comment type="cofactor">
    <cofactor evidence="1">
        <name>Zn(2+)</name>
        <dbReference type="ChEBI" id="CHEBI:29105"/>
    </cofactor>
</comment>
<comment type="caution">
    <text evidence="5">The sequence shown here is derived from an EMBL/GenBank/DDBJ whole genome shotgun (WGS) entry which is preliminary data.</text>
</comment>
<evidence type="ECO:0000313" key="5">
    <source>
        <dbReference type="EMBL" id="MRU16563.1"/>
    </source>
</evidence>
<dbReference type="Proteomes" id="UP000564704">
    <property type="component" value="Unassembled WGS sequence"/>
</dbReference>
<protein>
    <submittedName>
        <fullName evidence="5">3-keto-5-aminohexanoate cleavage protein</fullName>
    </submittedName>
</protein>
<evidence type="ECO:0000256" key="2">
    <source>
        <dbReference type="ARBA" id="ARBA00022679"/>
    </source>
</evidence>
<evidence type="ECO:0000256" key="3">
    <source>
        <dbReference type="ARBA" id="ARBA00022723"/>
    </source>
</evidence>